<dbReference type="PANTHER" id="PTHR24422">
    <property type="entry name" value="CHEMOTAXIS PROTEIN METHYLTRANSFERASE"/>
    <property type="match status" value="1"/>
</dbReference>
<dbReference type="GO" id="GO:0032259">
    <property type="term" value="P:methylation"/>
    <property type="evidence" value="ECO:0007669"/>
    <property type="project" value="UniProtKB-KW"/>
</dbReference>
<comment type="caution">
    <text evidence="8">The sequence shown here is derived from an EMBL/GenBank/DDBJ whole genome shotgun (WGS) entry which is preliminary data.</text>
</comment>
<dbReference type="GO" id="GO:0008983">
    <property type="term" value="F:protein-glutamate O-methyltransferase activity"/>
    <property type="evidence" value="ECO:0007669"/>
    <property type="project" value="UniProtKB-EC"/>
</dbReference>
<evidence type="ECO:0000259" key="7">
    <source>
        <dbReference type="PROSITE" id="PS50123"/>
    </source>
</evidence>
<evidence type="ECO:0000256" key="6">
    <source>
        <dbReference type="PIRSR" id="PIRSR000410-1"/>
    </source>
</evidence>
<dbReference type="CDD" id="cd02440">
    <property type="entry name" value="AdoMet_MTases"/>
    <property type="match status" value="1"/>
</dbReference>
<accession>A0A1Y1SGT5</accession>
<evidence type="ECO:0000256" key="1">
    <source>
        <dbReference type="ARBA" id="ARBA00001541"/>
    </source>
</evidence>
<protein>
    <recommendedName>
        <fullName evidence="5">Chemotaxis protein methyltransferase</fullName>
        <ecNumber evidence="5">2.1.1.80</ecNumber>
    </recommendedName>
</protein>
<organism evidence="8 9">
    <name type="scientific">Oceanococcus atlanticus</name>
    <dbReference type="NCBI Taxonomy" id="1317117"/>
    <lineage>
        <taxon>Bacteria</taxon>
        <taxon>Pseudomonadati</taxon>
        <taxon>Pseudomonadota</taxon>
        <taxon>Gammaproteobacteria</taxon>
        <taxon>Chromatiales</taxon>
        <taxon>Oceanococcaceae</taxon>
        <taxon>Oceanococcus</taxon>
    </lineage>
</organism>
<comment type="function">
    <text evidence="5">Methylation of the membrane-bound methyl-accepting chemotaxis proteins (MCP) to form gamma-glutamyl methyl ester residues in MCP.</text>
</comment>
<feature type="binding site" evidence="6">
    <location>
        <position position="83"/>
    </location>
    <ligand>
        <name>S-adenosyl-L-methionine</name>
        <dbReference type="ChEBI" id="CHEBI:59789"/>
    </ligand>
</feature>
<comment type="catalytic activity">
    <reaction evidence="1 5">
        <text>L-glutamyl-[protein] + S-adenosyl-L-methionine = [protein]-L-glutamate 5-O-methyl ester + S-adenosyl-L-homocysteine</text>
        <dbReference type="Rhea" id="RHEA:24452"/>
        <dbReference type="Rhea" id="RHEA-COMP:10208"/>
        <dbReference type="Rhea" id="RHEA-COMP:10311"/>
        <dbReference type="ChEBI" id="CHEBI:29973"/>
        <dbReference type="ChEBI" id="CHEBI:57856"/>
        <dbReference type="ChEBI" id="CHEBI:59789"/>
        <dbReference type="ChEBI" id="CHEBI:82795"/>
        <dbReference type="EC" id="2.1.1.80"/>
    </reaction>
</comment>
<proteinExistence type="predicted"/>
<evidence type="ECO:0000256" key="2">
    <source>
        <dbReference type="ARBA" id="ARBA00022603"/>
    </source>
</evidence>
<gene>
    <name evidence="8" type="ORF">ATO7_03375</name>
</gene>
<dbReference type="PANTHER" id="PTHR24422:SF19">
    <property type="entry name" value="CHEMOTAXIS PROTEIN METHYLTRANSFERASE"/>
    <property type="match status" value="1"/>
</dbReference>
<dbReference type="PIRSF" id="PIRSF000410">
    <property type="entry name" value="CheR"/>
    <property type="match status" value="1"/>
</dbReference>
<keyword evidence="4 5" id="KW-0949">S-adenosyl-L-methionine</keyword>
<name>A0A1Y1SGT5_9GAMM</name>
<feature type="binding site" evidence="6">
    <location>
        <position position="79"/>
    </location>
    <ligand>
        <name>S-adenosyl-L-methionine</name>
        <dbReference type="ChEBI" id="CHEBI:59789"/>
    </ligand>
</feature>
<keyword evidence="2 5" id="KW-0489">Methyltransferase</keyword>
<dbReference type="Gene3D" id="3.40.50.150">
    <property type="entry name" value="Vaccinia Virus protein VP39"/>
    <property type="match status" value="1"/>
</dbReference>
<dbReference type="Pfam" id="PF01739">
    <property type="entry name" value="CheR"/>
    <property type="match status" value="1"/>
</dbReference>
<dbReference type="PRINTS" id="PR00996">
    <property type="entry name" value="CHERMTFRASE"/>
</dbReference>
<evidence type="ECO:0000313" key="8">
    <source>
        <dbReference type="EMBL" id="ORE88884.1"/>
    </source>
</evidence>
<evidence type="ECO:0000256" key="5">
    <source>
        <dbReference type="PIRNR" id="PIRNR000410"/>
    </source>
</evidence>
<feature type="binding site" evidence="6">
    <location>
        <position position="116"/>
    </location>
    <ligand>
        <name>S-adenosyl-L-methionine</name>
        <dbReference type="ChEBI" id="CHEBI:59789"/>
    </ligand>
</feature>
<feature type="binding site" evidence="6">
    <location>
        <begin position="217"/>
        <end position="218"/>
    </location>
    <ligand>
        <name>S-adenosyl-L-methionine</name>
        <dbReference type="ChEBI" id="CHEBI:59789"/>
    </ligand>
</feature>
<dbReference type="Gene3D" id="1.10.155.10">
    <property type="entry name" value="Chemotaxis receptor methyltransferase CheR, N-terminal domain"/>
    <property type="match status" value="1"/>
</dbReference>
<dbReference type="SUPFAM" id="SSF47757">
    <property type="entry name" value="Chemotaxis receptor methyltransferase CheR, N-terminal domain"/>
    <property type="match status" value="1"/>
</dbReference>
<dbReference type="Pfam" id="PF03705">
    <property type="entry name" value="CheR_N"/>
    <property type="match status" value="1"/>
</dbReference>
<sequence>MSPDQQLDRKTFERVRGLIHQRAGIALGDSKQAMVQGRLAKRLRALRVDSLPSYLDQLDGNPQSDEWQHFTNALTTNLTAFFRESHHFEHLAQQLRLAKGQDLFRIWCSASSTGEEPWSIAMVVDEVGQQGPRKVEIMATDIDTQVLQTAAQGIYQLERIEGLSVARRQRFFLKGQGPKLGRCRVRPALLKRVQFQQLNLLSGRWPIEAPLDVVFCRNVMIYFEKASQRDLVRRFAALLKPGGHLYVGHSESQFHCEDVLDLVERTTYRRRAP</sequence>
<evidence type="ECO:0000313" key="9">
    <source>
        <dbReference type="Proteomes" id="UP000192342"/>
    </source>
</evidence>
<dbReference type="SMART" id="SM00138">
    <property type="entry name" value="MeTrc"/>
    <property type="match status" value="1"/>
</dbReference>
<dbReference type="EC" id="2.1.1.80" evidence="5"/>
<feature type="binding site" evidence="6">
    <location>
        <position position="141"/>
    </location>
    <ligand>
        <name>S-adenosyl-L-methionine</name>
        <dbReference type="ChEBI" id="CHEBI:59789"/>
    </ligand>
</feature>
<feature type="binding site" evidence="6">
    <location>
        <position position="77"/>
    </location>
    <ligand>
        <name>S-adenosyl-L-methionine</name>
        <dbReference type="ChEBI" id="CHEBI:59789"/>
    </ligand>
</feature>
<dbReference type="InterPro" id="IPR022641">
    <property type="entry name" value="CheR_N"/>
</dbReference>
<dbReference type="SUPFAM" id="SSF53335">
    <property type="entry name" value="S-adenosyl-L-methionine-dependent methyltransferases"/>
    <property type="match status" value="1"/>
</dbReference>
<dbReference type="InterPro" id="IPR029063">
    <property type="entry name" value="SAM-dependent_MTases_sf"/>
</dbReference>
<dbReference type="STRING" id="1317117.ATO7_03375"/>
<dbReference type="InterPro" id="IPR050903">
    <property type="entry name" value="Bact_Chemotaxis_MeTrfase"/>
</dbReference>
<evidence type="ECO:0000256" key="4">
    <source>
        <dbReference type="ARBA" id="ARBA00022691"/>
    </source>
</evidence>
<dbReference type="InterPro" id="IPR022642">
    <property type="entry name" value="CheR_C"/>
</dbReference>
<dbReference type="Proteomes" id="UP000192342">
    <property type="component" value="Unassembled WGS sequence"/>
</dbReference>
<keyword evidence="9" id="KW-1185">Reference proteome</keyword>
<reference evidence="8 9" key="1">
    <citation type="submission" date="2013-04" db="EMBL/GenBank/DDBJ databases">
        <title>Oceanococcus atlanticus 22II-S10r2 Genome Sequencing.</title>
        <authorList>
            <person name="Lai Q."/>
            <person name="Li G."/>
            <person name="Shao Z."/>
        </authorList>
    </citation>
    <scope>NUCLEOTIDE SEQUENCE [LARGE SCALE GENOMIC DNA]</scope>
    <source>
        <strain evidence="8 9">22II-S10r2</strain>
    </source>
</reference>
<feature type="binding site" evidence="6">
    <location>
        <begin position="199"/>
        <end position="200"/>
    </location>
    <ligand>
        <name>S-adenosyl-L-methionine</name>
        <dbReference type="ChEBI" id="CHEBI:59789"/>
    </ligand>
</feature>
<dbReference type="InterPro" id="IPR026024">
    <property type="entry name" value="Chemotaxis_MeTrfase_CheR"/>
</dbReference>
<dbReference type="RefSeq" id="WP_206044777.1">
    <property type="nucleotide sequence ID" value="NZ_AQQV01000001.1"/>
</dbReference>
<dbReference type="EMBL" id="AQQV01000001">
    <property type="protein sequence ID" value="ORE88884.1"/>
    <property type="molecule type" value="Genomic_DNA"/>
</dbReference>
<dbReference type="InterPro" id="IPR036804">
    <property type="entry name" value="CheR_N_sf"/>
</dbReference>
<keyword evidence="3 5" id="KW-0808">Transferase</keyword>
<dbReference type="AlphaFoldDB" id="A0A1Y1SGT5"/>
<evidence type="ECO:0000256" key="3">
    <source>
        <dbReference type="ARBA" id="ARBA00022679"/>
    </source>
</evidence>
<dbReference type="PROSITE" id="PS50123">
    <property type="entry name" value="CHER"/>
    <property type="match status" value="1"/>
</dbReference>
<dbReference type="InterPro" id="IPR000780">
    <property type="entry name" value="CheR_MeTrfase"/>
</dbReference>
<feature type="domain" description="CheR-type methyltransferase" evidence="7">
    <location>
        <begin position="1"/>
        <end position="273"/>
    </location>
</feature>